<keyword evidence="3" id="KW-1185">Reference proteome</keyword>
<name>A0AAV5U1Z4_9BILA</name>
<comment type="caution">
    <text evidence="2">The sequence shown here is derived from an EMBL/GenBank/DDBJ whole genome shotgun (WGS) entry which is preliminary data.</text>
</comment>
<keyword evidence="1" id="KW-0472">Membrane</keyword>
<evidence type="ECO:0008006" key="4">
    <source>
        <dbReference type="Google" id="ProtNLM"/>
    </source>
</evidence>
<protein>
    <recommendedName>
        <fullName evidence="4">G protein-coupled receptor</fullName>
    </recommendedName>
</protein>
<feature type="transmembrane region" description="Helical" evidence="1">
    <location>
        <begin position="125"/>
        <end position="144"/>
    </location>
</feature>
<evidence type="ECO:0000313" key="3">
    <source>
        <dbReference type="Proteomes" id="UP001432027"/>
    </source>
</evidence>
<sequence>MNESTIWRMAHETDVFPYYFERTDLPIPRMSGFIQELWDALAKSHGKTIVIDSCIDGSTNTNELGVIGKACLSLMQEGTVVTLMEGAYVDQVKLHTFKYHSLPIFTAQVQFYEVAEYTTDTTLTLSYFLLFGVPELIAIVITLLTFRIIRQKHGNSSNPILQKMYGLNMLILLVGITIIAWIYSGAFRGNTVVQTYTSTMSFQHPLDFIIGEANRKKKAYATSRGRVALLESVCDDPRYIAAIYPMEVIEALNQNKIHCTLRQ</sequence>
<keyword evidence="1" id="KW-0812">Transmembrane</keyword>
<feature type="transmembrane region" description="Helical" evidence="1">
    <location>
        <begin position="165"/>
        <end position="183"/>
    </location>
</feature>
<gene>
    <name evidence="2" type="ORF">PENTCL1PPCAC_22651</name>
</gene>
<reference evidence="2" key="1">
    <citation type="submission" date="2023-10" db="EMBL/GenBank/DDBJ databases">
        <title>Genome assembly of Pristionchus species.</title>
        <authorList>
            <person name="Yoshida K."/>
            <person name="Sommer R.J."/>
        </authorList>
    </citation>
    <scope>NUCLEOTIDE SEQUENCE</scope>
    <source>
        <strain evidence="2">RS0144</strain>
    </source>
</reference>
<dbReference type="Proteomes" id="UP001432027">
    <property type="component" value="Unassembled WGS sequence"/>
</dbReference>
<feature type="non-terminal residue" evidence="2">
    <location>
        <position position="263"/>
    </location>
</feature>
<evidence type="ECO:0000256" key="1">
    <source>
        <dbReference type="SAM" id="Phobius"/>
    </source>
</evidence>
<evidence type="ECO:0000313" key="2">
    <source>
        <dbReference type="EMBL" id="GMT00477.1"/>
    </source>
</evidence>
<organism evidence="2 3">
    <name type="scientific">Pristionchus entomophagus</name>
    <dbReference type="NCBI Taxonomy" id="358040"/>
    <lineage>
        <taxon>Eukaryota</taxon>
        <taxon>Metazoa</taxon>
        <taxon>Ecdysozoa</taxon>
        <taxon>Nematoda</taxon>
        <taxon>Chromadorea</taxon>
        <taxon>Rhabditida</taxon>
        <taxon>Rhabditina</taxon>
        <taxon>Diplogasteromorpha</taxon>
        <taxon>Diplogasteroidea</taxon>
        <taxon>Neodiplogasteridae</taxon>
        <taxon>Pristionchus</taxon>
    </lineage>
</organism>
<proteinExistence type="predicted"/>
<keyword evidence="1" id="KW-1133">Transmembrane helix</keyword>
<accession>A0AAV5U1Z4</accession>
<dbReference type="EMBL" id="BTSX01000005">
    <property type="protein sequence ID" value="GMT00477.1"/>
    <property type="molecule type" value="Genomic_DNA"/>
</dbReference>
<dbReference type="AlphaFoldDB" id="A0AAV5U1Z4"/>